<sequence>MTASPNPLTVTITGAAGQIGYSLLPLLASGSVFGRHQPLNLHLLEIEPAKKALSGVVLELEDLASPILKSIVPTTEAVEAFTNCDVAILVGAFPRRPGMTRRDLLSKNIPIFSSHARILEKVAAPDVAILVVGNPANTNALVLSRAAPKLNPRRITALTRLDHNRAVAAVARELSVSVSDVSGVAVWGNHSSTQYPDVTRARVDGKPVLDRLGGHDGVAGQLVPSVQKRGGAVLDRRGATSAMSAAAAIADHLRSWLVGDDADGKHVSMAVPSDGSYGVKEGVWFSFPVRCPGGGEYEIVQSVEFDEFMQRYIDATKEELFAEREEALTLLD</sequence>
<dbReference type="EMBL" id="KM113506">
    <property type="protein sequence ID" value="AIT70198.1"/>
    <property type="molecule type" value="mRNA"/>
</dbReference>
<evidence type="ECO:0000256" key="5">
    <source>
        <dbReference type="PIRSR" id="PIRSR000102-1"/>
    </source>
</evidence>
<dbReference type="InterPro" id="IPR022383">
    <property type="entry name" value="Lactate/malate_DH_C"/>
</dbReference>
<feature type="binding site" evidence="6">
    <location>
        <position position="165"/>
    </location>
    <ligand>
        <name>substrate</name>
    </ligand>
</feature>
<evidence type="ECO:0000259" key="10">
    <source>
        <dbReference type="Pfam" id="PF00056"/>
    </source>
</evidence>
<dbReference type="Gene3D" id="3.40.50.720">
    <property type="entry name" value="NAD(P)-binding Rossmann-like Domain"/>
    <property type="match status" value="1"/>
</dbReference>
<keyword evidence="3 8" id="KW-0560">Oxidoreductase</keyword>
<dbReference type="GO" id="GO:0030060">
    <property type="term" value="F:L-malate dehydrogenase (NAD+) activity"/>
    <property type="evidence" value="ECO:0007669"/>
    <property type="project" value="UniProtKB-EC"/>
</dbReference>
<proteinExistence type="evidence at transcript level"/>
<accession>A0A097IUR2</accession>
<gene>
    <name evidence="12" type="primary">malate dehydrogenase</name>
</gene>
<dbReference type="EC" id="1.1.1.37" evidence="2 9"/>
<feature type="domain" description="Lactate/malate dehydrogenase C-terminal" evidence="11">
    <location>
        <begin position="159"/>
        <end position="327"/>
    </location>
</feature>
<feature type="domain" description="Lactate/malate dehydrogenase N-terminal" evidence="10">
    <location>
        <begin position="10"/>
        <end position="153"/>
    </location>
</feature>
<feature type="binding site" evidence="6">
    <location>
        <position position="134"/>
    </location>
    <ligand>
        <name>substrate</name>
    </ligand>
</feature>
<evidence type="ECO:0000256" key="6">
    <source>
        <dbReference type="PIRSR" id="PIRSR000102-2"/>
    </source>
</evidence>
<feature type="binding site" evidence="7">
    <location>
        <begin position="132"/>
        <end position="134"/>
    </location>
    <ligand>
        <name>NAD(+)</name>
        <dbReference type="ChEBI" id="CHEBI:57540"/>
    </ligand>
</feature>
<dbReference type="GO" id="GO:0006108">
    <property type="term" value="P:malate metabolic process"/>
    <property type="evidence" value="ECO:0007669"/>
    <property type="project" value="InterPro"/>
</dbReference>
<dbReference type="Gene3D" id="3.90.110.10">
    <property type="entry name" value="Lactate dehydrogenase/glycoside hydrolase, family 4, C-terminal"/>
    <property type="match status" value="1"/>
</dbReference>
<feature type="binding site" evidence="6">
    <location>
        <position position="101"/>
    </location>
    <ligand>
        <name>substrate</name>
    </ligand>
</feature>
<dbReference type="GO" id="GO:0006099">
    <property type="term" value="P:tricarboxylic acid cycle"/>
    <property type="evidence" value="ECO:0007669"/>
    <property type="project" value="UniProtKB-KW"/>
</dbReference>
<evidence type="ECO:0000256" key="3">
    <source>
        <dbReference type="ARBA" id="ARBA00023002"/>
    </source>
</evidence>
<dbReference type="InterPro" id="IPR036291">
    <property type="entry name" value="NAD(P)-bd_dom_sf"/>
</dbReference>
<evidence type="ECO:0000256" key="2">
    <source>
        <dbReference type="ARBA" id="ARBA00012995"/>
    </source>
</evidence>
<evidence type="ECO:0000256" key="8">
    <source>
        <dbReference type="RuleBase" id="RU003369"/>
    </source>
</evidence>
<keyword evidence="9" id="KW-0816">Tricarboxylic acid cycle</keyword>
<evidence type="ECO:0000313" key="12">
    <source>
        <dbReference type="EMBL" id="AIT70198.1"/>
    </source>
</evidence>
<protein>
    <recommendedName>
        <fullName evidence="2 9">Malate dehydrogenase</fullName>
        <ecNumber evidence="2 9">1.1.1.37</ecNumber>
    </recommendedName>
</protein>
<feature type="binding site" evidence="6">
    <location>
        <position position="95"/>
    </location>
    <ligand>
        <name>substrate</name>
    </ligand>
</feature>
<evidence type="ECO:0000259" key="11">
    <source>
        <dbReference type="Pfam" id="PF02866"/>
    </source>
</evidence>
<dbReference type="AlphaFoldDB" id="A0A097IUR2"/>
<dbReference type="SUPFAM" id="SSF51735">
    <property type="entry name" value="NAD(P)-binding Rossmann-fold domains"/>
    <property type="match status" value="1"/>
</dbReference>
<feature type="active site" description="Proton acceptor" evidence="5">
    <location>
        <position position="190"/>
    </location>
</feature>
<evidence type="ECO:0000256" key="7">
    <source>
        <dbReference type="PIRSR" id="PIRSR000102-3"/>
    </source>
</evidence>
<name>A0A097IUR2_9FLOR</name>
<dbReference type="NCBIfam" id="TIGR01759">
    <property type="entry name" value="MalateDH-SF1"/>
    <property type="match status" value="1"/>
</dbReference>
<dbReference type="FunFam" id="3.40.50.720:FF:000010">
    <property type="entry name" value="Malate dehydrogenase"/>
    <property type="match status" value="1"/>
</dbReference>
<dbReference type="PIRSF" id="PIRSF000102">
    <property type="entry name" value="Lac_mal_DH"/>
    <property type="match status" value="1"/>
</dbReference>
<dbReference type="InterPro" id="IPR001252">
    <property type="entry name" value="Malate_DH_AS"/>
</dbReference>
<dbReference type="InterPro" id="IPR001236">
    <property type="entry name" value="Lactate/malate_DH_N"/>
</dbReference>
<dbReference type="InterPro" id="IPR015955">
    <property type="entry name" value="Lactate_DH/Glyco_Ohase_4_C"/>
</dbReference>
<dbReference type="NCBIfam" id="NF003916">
    <property type="entry name" value="PRK05442.1"/>
    <property type="match status" value="1"/>
</dbReference>
<evidence type="ECO:0000256" key="9">
    <source>
        <dbReference type="RuleBase" id="RU003405"/>
    </source>
</evidence>
<organism evidence="12">
    <name type="scientific">Campylaephora kondoi</name>
    <dbReference type="NCBI Taxonomy" id="218449"/>
    <lineage>
        <taxon>Eukaryota</taxon>
        <taxon>Rhodophyta</taxon>
        <taxon>Florideophyceae</taxon>
        <taxon>Rhodymeniophycidae</taxon>
        <taxon>Ceramiales</taxon>
        <taxon>Ceramiaceae</taxon>
        <taxon>Campylaephora</taxon>
    </lineage>
</organism>
<comment type="similarity">
    <text evidence="1">Belongs to the LDH/MDH superfamily. MDH type 2 family.</text>
</comment>
<feature type="binding site" evidence="7">
    <location>
        <begin position="14"/>
        <end position="20"/>
    </location>
    <ligand>
        <name>NAD(+)</name>
        <dbReference type="ChEBI" id="CHEBI:57540"/>
    </ligand>
</feature>
<reference evidence="12" key="1">
    <citation type="journal article" date="2014" name="PLoS ONE">
        <title>Phylogeny of c4-photosynthesis enzymes based on algal transcriptomic and genomic data supports an archaeal/proteobacterial origin and multiple duplication for most c4-related genes.</title>
        <authorList>
            <person name="Chi S."/>
            <person name="Wu S."/>
            <person name="Yu J."/>
            <person name="Wang X."/>
            <person name="Tang X."/>
            <person name="Liu T."/>
        </authorList>
    </citation>
    <scope>NUCLEOTIDE SEQUENCE</scope>
    <source>
        <strain evidence="12">VZWX-2022408</strain>
    </source>
</reference>
<dbReference type="FunFam" id="3.90.110.10:FF:000002">
    <property type="entry name" value="Malate dehydrogenase"/>
    <property type="match status" value="1"/>
</dbReference>
<dbReference type="PROSITE" id="PS00068">
    <property type="entry name" value="MDH"/>
    <property type="match status" value="1"/>
</dbReference>
<comment type="catalytic activity">
    <reaction evidence="9">
        <text>(S)-malate + NAD(+) = oxaloacetate + NADH + H(+)</text>
        <dbReference type="Rhea" id="RHEA:21432"/>
        <dbReference type="ChEBI" id="CHEBI:15378"/>
        <dbReference type="ChEBI" id="CHEBI:15589"/>
        <dbReference type="ChEBI" id="CHEBI:16452"/>
        <dbReference type="ChEBI" id="CHEBI:57540"/>
        <dbReference type="ChEBI" id="CHEBI:57945"/>
        <dbReference type="EC" id="1.1.1.37"/>
    </reaction>
</comment>
<keyword evidence="4 7" id="KW-0520">NAD</keyword>
<dbReference type="InterPro" id="IPR010945">
    <property type="entry name" value="Malate_DH_type2"/>
</dbReference>
<dbReference type="Pfam" id="PF02866">
    <property type="entry name" value="Ldh_1_C"/>
    <property type="match status" value="1"/>
</dbReference>
<dbReference type="PANTHER" id="PTHR23382">
    <property type="entry name" value="MALATE DEHYDROGENASE"/>
    <property type="match status" value="1"/>
</dbReference>
<evidence type="ECO:0000256" key="1">
    <source>
        <dbReference type="ARBA" id="ARBA00009613"/>
    </source>
</evidence>
<dbReference type="InterPro" id="IPR001557">
    <property type="entry name" value="L-lactate/malate_DH"/>
</dbReference>
<dbReference type="Pfam" id="PF00056">
    <property type="entry name" value="Ldh_1_N"/>
    <property type="match status" value="1"/>
</dbReference>
<dbReference type="SUPFAM" id="SSF56327">
    <property type="entry name" value="LDH C-terminal domain-like"/>
    <property type="match status" value="1"/>
</dbReference>
<evidence type="ECO:0000256" key="4">
    <source>
        <dbReference type="ARBA" id="ARBA00023027"/>
    </source>
</evidence>
<feature type="binding site" evidence="7">
    <location>
        <position position="108"/>
    </location>
    <ligand>
        <name>NAD(+)</name>
        <dbReference type="ChEBI" id="CHEBI:57540"/>
    </ligand>
</feature>